<comment type="caution">
    <text evidence="2">The sequence shown here is derived from an EMBL/GenBank/DDBJ whole genome shotgun (WGS) entry which is preliminary data.</text>
</comment>
<accession>A0AAN6XP52</accession>
<dbReference type="EMBL" id="MU863885">
    <property type="protein sequence ID" value="KAK4203968.1"/>
    <property type="molecule type" value="Genomic_DNA"/>
</dbReference>
<keyword evidence="3" id="KW-1185">Reference proteome</keyword>
<feature type="region of interest" description="Disordered" evidence="1">
    <location>
        <begin position="297"/>
        <end position="367"/>
    </location>
</feature>
<gene>
    <name evidence="2" type="ORF">QBC40DRAFT_262003</name>
</gene>
<dbReference type="Proteomes" id="UP001303160">
    <property type="component" value="Unassembled WGS sequence"/>
</dbReference>
<dbReference type="AlphaFoldDB" id="A0AAN6XP52"/>
<reference evidence="2" key="2">
    <citation type="submission" date="2023-05" db="EMBL/GenBank/DDBJ databases">
        <authorList>
            <consortium name="Lawrence Berkeley National Laboratory"/>
            <person name="Steindorff A."/>
            <person name="Hensen N."/>
            <person name="Bonometti L."/>
            <person name="Westerberg I."/>
            <person name="Brannstrom I.O."/>
            <person name="Guillou S."/>
            <person name="Cros-Aarteil S."/>
            <person name="Calhoun S."/>
            <person name="Haridas S."/>
            <person name="Kuo A."/>
            <person name="Mondo S."/>
            <person name="Pangilinan J."/>
            <person name="Riley R."/>
            <person name="Labutti K."/>
            <person name="Andreopoulos B."/>
            <person name="Lipzen A."/>
            <person name="Chen C."/>
            <person name="Yanf M."/>
            <person name="Daum C."/>
            <person name="Ng V."/>
            <person name="Clum A."/>
            <person name="Ohm R."/>
            <person name="Martin F."/>
            <person name="Silar P."/>
            <person name="Natvig D."/>
            <person name="Lalanne C."/>
            <person name="Gautier V."/>
            <person name="Ament-Velasquez S.L."/>
            <person name="Kruys A."/>
            <person name="Hutchinson M.I."/>
            <person name="Powell A.J."/>
            <person name="Barry K."/>
            <person name="Miller A.N."/>
            <person name="Grigoriev I.V."/>
            <person name="Debuchy R."/>
            <person name="Gladieux P."/>
            <person name="Thoren M.H."/>
            <person name="Johannesson H."/>
        </authorList>
    </citation>
    <scope>NUCLEOTIDE SEQUENCE</scope>
    <source>
        <strain evidence="2">CBS 315.58</strain>
    </source>
</reference>
<feature type="compositionally biased region" description="Acidic residues" evidence="1">
    <location>
        <begin position="299"/>
        <end position="341"/>
    </location>
</feature>
<organism evidence="2 3">
    <name type="scientific">Triangularia verruculosa</name>
    <dbReference type="NCBI Taxonomy" id="2587418"/>
    <lineage>
        <taxon>Eukaryota</taxon>
        <taxon>Fungi</taxon>
        <taxon>Dikarya</taxon>
        <taxon>Ascomycota</taxon>
        <taxon>Pezizomycotina</taxon>
        <taxon>Sordariomycetes</taxon>
        <taxon>Sordariomycetidae</taxon>
        <taxon>Sordariales</taxon>
        <taxon>Podosporaceae</taxon>
        <taxon>Triangularia</taxon>
    </lineage>
</organism>
<reference evidence="2" key="1">
    <citation type="journal article" date="2023" name="Mol. Phylogenet. Evol.">
        <title>Genome-scale phylogeny and comparative genomics of the fungal order Sordariales.</title>
        <authorList>
            <person name="Hensen N."/>
            <person name="Bonometti L."/>
            <person name="Westerberg I."/>
            <person name="Brannstrom I.O."/>
            <person name="Guillou S."/>
            <person name="Cros-Aarteil S."/>
            <person name="Calhoun S."/>
            <person name="Haridas S."/>
            <person name="Kuo A."/>
            <person name="Mondo S."/>
            <person name="Pangilinan J."/>
            <person name="Riley R."/>
            <person name="LaButti K."/>
            <person name="Andreopoulos B."/>
            <person name="Lipzen A."/>
            <person name="Chen C."/>
            <person name="Yan M."/>
            <person name="Daum C."/>
            <person name="Ng V."/>
            <person name="Clum A."/>
            <person name="Steindorff A."/>
            <person name="Ohm R.A."/>
            <person name="Martin F."/>
            <person name="Silar P."/>
            <person name="Natvig D.O."/>
            <person name="Lalanne C."/>
            <person name="Gautier V."/>
            <person name="Ament-Velasquez S.L."/>
            <person name="Kruys A."/>
            <person name="Hutchinson M.I."/>
            <person name="Powell A.J."/>
            <person name="Barry K."/>
            <person name="Miller A.N."/>
            <person name="Grigoriev I.V."/>
            <person name="Debuchy R."/>
            <person name="Gladieux P."/>
            <person name="Hiltunen Thoren M."/>
            <person name="Johannesson H."/>
        </authorList>
    </citation>
    <scope>NUCLEOTIDE SEQUENCE</scope>
    <source>
        <strain evidence="2">CBS 315.58</strain>
    </source>
</reference>
<evidence type="ECO:0000313" key="2">
    <source>
        <dbReference type="EMBL" id="KAK4203968.1"/>
    </source>
</evidence>
<name>A0AAN6XP52_9PEZI</name>
<proteinExistence type="predicted"/>
<sequence>MPYNYVTHDGFKCSFGRFYTKNGVERVDGARLKSIFLPRLTPEANKLLRNVHDFVRGQLQHYGVQYNEKDFSGNGTLLLKKMLQAGRFDKVPDHIEELRSQMHTEWLESLSEKELSGHPEWIMERYFLDTSGSPDPSKTTEVVGFPYHSTSSYSSGQLREAASRVTGLHHATGWGSTQTIYLGWDRDAVEKAAQEHAIKDRQAQQASADSREEVRALKHESYLARAPKRTSPVGQYIIGCEDIESDWPELAENMKLSIRTTPTPGLYQADFNFGVIEGAMMMSGDERTLETFCARSEYNDDSNSEDEDSGDDDDDDEVDEFEASEDDEDNDGEDGQDECFDEMPAVGSKRKGLVKQPRGRPAKKAKAAGPIKFKKLFLRLRSKDTGTGEIHSTPQKGYIKFDGPRFATFTGEASMACIGEGVFFTARKVAATPRPSWDSWDDYSEAAYERARIGRWR</sequence>
<feature type="compositionally biased region" description="Basic residues" evidence="1">
    <location>
        <begin position="348"/>
        <end position="367"/>
    </location>
</feature>
<protein>
    <submittedName>
        <fullName evidence="2">Uncharacterized protein</fullName>
    </submittedName>
</protein>
<evidence type="ECO:0000313" key="3">
    <source>
        <dbReference type="Proteomes" id="UP001303160"/>
    </source>
</evidence>
<evidence type="ECO:0000256" key="1">
    <source>
        <dbReference type="SAM" id="MobiDB-lite"/>
    </source>
</evidence>